<keyword evidence="5" id="KW-0808">Transferase</keyword>
<evidence type="ECO:0000256" key="11">
    <source>
        <dbReference type="ARBA" id="ARBA00022833"/>
    </source>
</evidence>
<dbReference type="FunFam" id="1.10.510.10:FF:000634">
    <property type="entry name" value="Protein kinase C"/>
    <property type="match status" value="1"/>
</dbReference>
<keyword evidence="17" id="KW-1185">Reference proteome</keyword>
<dbReference type="Proteomes" id="UP000440578">
    <property type="component" value="Unassembled WGS sequence"/>
</dbReference>
<evidence type="ECO:0000256" key="5">
    <source>
        <dbReference type="ARBA" id="ARBA00022679"/>
    </source>
</evidence>
<dbReference type="FunFam" id="3.30.200.20:FF:000080">
    <property type="entry name" value="Protein kinase C"/>
    <property type="match status" value="1"/>
</dbReference>
<keyword evidence="12 13" id="KW-0067">ATP-binding</keyword>
<dbReference type="EMBL" id="VIIS01000981">
    <property type="protein sequence ID" value="KAF0303047.1"/>
    <property type="molecule type" value="Genomic_DNA"/>
</dbReference>
<dbReference type="Gene3D" id="1.10.510.10">
    <property type="entry name" value="Transferase(Phosphotransferase) domain 1"/>
    <property type="match status" value="1"/>
</dbReference>
<dbReference type="InterPro" id="IPR008271">
    <property type="entry name" value="Ser/Thr_kinase_AS"/>
</dbReference>
<accession>A0A6A4W5B3</accession>
<organism evidence="16 17">
    <name type="scientific">Amphibalanus amphitrite</name>
    <name type="common">Striped barnacle</name>
    <name type="synonym">Balanus amphitrite</name>
    <dbReference type="NCBI Taxonomy" id="1232801"/>
    <lineage>
        <taxon>Eukaryota</taxon>
        <taxon>Metazoa</taxon>
        <taxon>Ecdysozoa</taxon>
        <taxon>Arthropoda</taxon>
        <taxon>Crustacea</taxon>
        <taxon>Multicrustacea</taxon>
        <taxon>Cirripedia</taxon>
        <taxon>Thoracica</taxon>
        <taxon>Thoracicalcarea</taxon>
        <taxon>Balanomorpha</taxon>
        <taxon>Balanoidea</taxon>
        <taxon>Balanidae</taxon>
        <taxon>Amphibalaninae</taxon>
        <taxon>Amphibalanus</taxon>
    </lineage>
</organism>
<evidence type="ECO:0000313" key="17">
    <source>
        <dbReference type="Proteomes" id="UP000440578"/>
    </source>
</evidence>
<keyword evidence="8 13" id="KW-0547">Nucleotide-binding</keyword>
<keyword evidence="7" id="KW-0677">Repeat</keyword>
<evidence type="ECO:0000256" key="1">
    <source>
        <dbReference type="ARBA" id="ARBA00005490"/>
    </source>
</evidence>
<dbReference type="GO" id="GO:0004697">
    <property type="term" value="F:diacylglycerol-dependent serine/threonine kinase activity"/>
    <property type="evidence" value="ECO:0007669"/>
    <property type="project" value="UniProtKB-EC"/>
</dbReference>
<dbReference type="InterPro" id="IPR017441">
    <property type="entry name" value="Protein_kinase_ATP_BS"/>
</dbReference>
<keyword evidence="10 16" id="KW-0418">Kinase</keyword>
<dbReference type="SUPFAM" id="SSF56112">
    <property type="entry name" value="Protein kinase-like (PK-like)"/>
    <property type="match status" value="1"/>
</dbReference>
<dbReference type="AlphaFoldDB" id="A0A6A4W5B3"/>
<evidence type="ECO:0000256" key="12">
    <source>
        <dbReference type="ARBA" id="ARBA00022840"/>
    </source>
</evidence>
<keyword evidence="9" id="KW-0863">Zinc-finger</keyword>
<feature type="binding site" evidence="13">
    <location>
        <position position="110"/>
    </location>
    <ligand>
        <name>ATP</name>
        <dbReference type="ChEBI" id="CHEBI:30616"/>
    </ligand>
</feature>
<dbReference type="EC" id="2.7.11.13" evidence="2"/>
<evidence type="ECO:0000256" key="2">
    <source>
        <dbReference type="ARBA" id="ARBA00012429"/>
    </source>
</evidence>
<dbReference type="PROSITE" id="PS00107">
    <property type="entry name" value="PROTEIN_KINASE_ATP"/>
    <property type="match status" value="1"/>
</dbReference>
<dbReference type="Pfam" id="PF00069">
    <property type="entry name" value="Pkinase"/>
    <property type="match status" value="1"/>
</dbReference>
<comment type="similarity">
    <text evidence="1">Belongs to the protein kinase superfamily. AGC Ser/Thr protein kinase family. PKC subfamily.</text>
</comment>
<evidence type="ECO:0000313" key="16">
    <source>
        <dbReference type="EMBL" id="KAF0303047.1"/>
    </source>
</evidence>
<evidence type="ECO:0000256" key="10">
    <source>
        <dbReference type="ARBA" id="ARBA00022777"/>
    </source>
</evidence>
<keyword evidence="11" id="KW-0862">Zinc</keyword>
<evidence type="ECO:0000256" key="6">
    <source>
        <dbReference type="ARBA" id="ARBA00022723"/>
    </source>
</evidence>
<dbReference type="GO" id="GO:0005524">
    <property type="term" value="F:ATP binding"/>
    <property type="evidence" value="ECO:0007669"/>
    <property type="project" value="UniProtKB-UniRule"/>
</dbReference>
<reference evidence="16 17" key="1">
    <citation type="submission" date="2019-07" db="EMBL/GenBank/DDBJ databases">
        <title>Draft genome assembly of a fouling barnacle, Amphibalanus amphitrite (Darwin, 1854): The first reference genome for Thecostraca.</title>
        <authorList>
            <person name="Kim W."/>
        </authorList>
    </citation>
    <scope>NUCLEOTIDE SEQUENCE [LARGE SCALE GENOMIC DNA]</scope>
    <source>
        <strain evidence="16">SNU_AA5</strain>
        <tissue evidence="16">Soma without cirri and trophi</tissue>
    </source>
</reference>
<sequence>MGSLSFGISEVIKAPVDGWFKLLTQDEGEFYNVPVPPEGTDIMELKERARKTSLTIRASFSEHKDIPHNMGKKDMIRATDFNFLMVLGKGSFGKVMLAERRGTDELYAIKILKKDIIIQDDDVECTMIEKRVLALASKPPFLVQLHSCFQTMDRLYFVMEYVNGGDLMFQIQQFGRFKEPVAVFYAAEIAIGLLFLHSRGIIYRDLKLDNVLLDQDGHIKIADFGMCKEGIEGNKTTKTFCGTPDYIAPEVSSCQWDYMQWD</sequence>
<evidence type="ECO:0000256" key="3">
    <source>
        <dbReference type="ARBA" id="ARBA00022527"/>
    </source>
</evidence>
<evidence type="ECO:0000256" key="4">
    <source>
        <dbReference type="ARBA" id="ARBA00022553"/>
    </source>
</evidence>
<dbReference type="PROSITE" id="PS50011">
    <property type="entry name" value="PROTEIN_KINASE_DOM"/>
    <property type="match status" value="1"/>
</dbReference>
<dbReference type="InterPro" id="IPR011009">
    <property type="entry name" value="Kinase-like_dom_sf"/>
</dbReference>
<dbReference type="OrthoDB" id="63267at2759"/>
<comment type="caution">
    <text evidence="16">The sequence shown here is derived from an EMBL/GenBank/DDBJ whole genome shotgun (WGS) entry which is preliminary data.</text>
</comment>
<evidence type="ECO:0000256" key="14">
    <source>
        <dbReference type="RuleBase" id="RU000304"/>
    </source>
</evidence>
<keyword evidence="6" id="KW-0479">Metal-binding</keyword>
<feature type="domain" description="Protein kinase" evidence="15">
    <location>
        <begin position="81"/>
        <end position="262"/>
    </location>
</feature>
<dbReference type="PROSITE" id="PS00108">
    <property type="entry name" value="PROTEIN_KINASE_ST"/>
    <property type="match status" value="1"/>
</dbReference>
<evidence type="ECO:0000256" key="13">
    <source>
        <dbReference type="PROSITE-ProRule" id="PRU10141"/>
    </source>
</evidence>
<dbReference type="SMART" id="SM00220">
    <property type="entry name" value="S_TKc"/>
    <property type="match status" value="1"/>
</dbReference>
<name>A0A6A4W5B3_AMPAM</name>
<gene>
    <name evidence="16" type="primary">Pkc53E_0</name>
    <name evidence="16" type="ORF">FJT64_024947</name>
</gene>
<evidence type="ECO:0000256" key="7">
    <source>
        <dbReference type="ARBA" id="ARBA00022737"/>
    </source>
</evidence>
<protein>
    <recommendedName>
        <fullName evidence="2">protein kinase C</fullName>
        <ecNumber evidence="2">2.7.11.13</ecNumber>
    </recommendedName>
</protein>
<evidence type="ECO:0000256" key="9">
    <source>
        <dbReference type="ARBA" id="ARBA00022771"/>
    </source>
</evidence>
<proteinExistence type="inferred from homology"/>
<evidence type="ECO:0000259" key="15">
    <source>
        <dbReference type="PROSITE" id="PS50011"/>
    </source>
</evidence>
<dbReference type="InterPro" id="IPR000719">
    <property type="entry name" value="Prot_kinase_dom"/>
</dbReference>
<evidence type="ECO:0000256" key="8">
    <source>
        <dbReference type="ARBA" id="ARBA00022741"/>
    </source>
</evidence>
<dbReference type="Gene3D" id="3.30.200.20">
    <property type="entry name" value="Phosphorylase Kinase, domain 1"/>
    <property type="match status" value="1"/>
</dbReference>
<dbReference type="GO" id="GO:0008270">
    <property type="term" value="F:zinc ion binding"/>
    <property type="evidence" value="ECO:0007669"/>
    <property type="project" value="UniProtKB-KW"/>
</dbReference>
<dbReference type="PANTHER" id="PTHR24351">
    <property type="entry name" value="RIBOSOMAL PROTEIN S6 KINASE"/>
    <property type="match status" value="1"/>
</dbReference>
<keyword evidence="4" id="KW-0597">Phosphoprotein</keyword>
<keyword evidence="3 14" id="KW-0723">Serine/threonine-protein kinase</keyword>